<keyword evidence="1" id="KW-0812">Transmembrane</keyword>
<evidence type="ECO:0008006" key="4">
    <source>
        <dbReference type="Google" id="ProtNLM"/>
    </source>
</evidence>
<reference evidence="2" key="1">
    <citation type="journal article" date="2023" name="Science">
        <title>Genome structures resolve the early diversification of teleost fishes.</title>
        <authorList>
            <person name="Parey E."/>
            <person name="Louis A."/>
            <person name="Montfort J."/>
            <person name="Bouchez O."/>
            <person name="Roques C."/>
            <person name="Iampietro C."/>
            <person name="Lluch J."/>
            <person name="Castinel A."/>
            <person name="Donnadieu C."/>
            <person name="Desvignes T."/>
            <person name="Floi Bucao C."/>
            <person name="Jouanno E."/>
            <person name="Wen M."/>
            <person name="Mejri S."/>
            <person name="Dirks R."/>
            <person name="Jansen H."/>
            <person name="Henkel C."/>
            <person name="Chen W.J."/>
            <person name="Zahm M."/>
            <person name="Cabau C."/>
            <person name="Klopp C."/>
            <person name="Thompson A.W."/>
            <person name="Robinson-Rechavi M."/>
            <person name="Braasch I."/>
            <person name="Lecointre G."/>
            <person name="Bobe J."/>
            <person name="Postlethwait J.H."/>
            <person name="Berthelot C."/>
            <person name="Roest Crollius H."/>
            <person name="Guiguen Y."/>
        </authorList>
    </citation>
    <scope>NUCLEOTIDE SEQUENCE</scope>
    <source>
        <strain evidence="2">NC1722</strain>
    </source>
</reference>
<dbReference type="EMBL" id="JAINUG010000356">
    <property type="protein sequence ID" value="KAJ8377382.1"/>
    <property type="molecule type" value="Genomic_DNA"/>
</dbReference>
<sequence>MMTPPVEVYIFVQIFTPMVVFSIAVLCCSSMCKLCQRMSMGVIDFYSLPPPYIEVQRKPDMFPLPEGPCPAYSQ</sequence>
<comment type="caution">
    <text evidence="2">The sequence shown here is derived from an EMBL/GenBank/DDBJ whole genome shotgun (WGS) entry which is preliminary data.</text>
</comment>
<evidence type="ECO:0000313" key="2">
    <source>
        <dbReference type="EMBL" id="KAJ8377382.1"/>
    </source>
</evidence>
<name>A0AAD7RBU5_9TELE</name>
<keyword evidence="1" id="KW-1133">Transmembrane helix</keyword>
<gene>
    <name evidence="2" type="ORF">AAFF_G00261110</name>
</gene>
<dbReference type="Proteomes" id="UP001221898">
    <property type="component" value="Unassembled WGS sequence"/>
</dbReference>
<keyword evidence="1" id="KW-0472">Membrane</keyword>
<feature type="transmembrane region" description="Helical" evidence="1">
    <location>
        <begin position="6"/>
        <end position="28"/>
    </location>
</feature>
<protein>
    <recommendedName>
        <fullName evidence="4">Transmembrane protein</fullName>
    </recommendedName>
</protein>
<organism evidence="2 3">
    <name type="scientific">Aldrovandia affinis</name>
    <dbReference type="NCBI Taxonomy" id="143900"/>
    <lineage>
        <taxon>Eukaryota</taxon>
        <taxon>Metazoa</taxon>
        <taxon>Chordata</taxon>
        <taxon>Craniata</taxon>
        <taxon>Vertebrata</taxon>
        <taxon>Euteleostomi</taxon>
        <taxon>Actinopterygii</taxon>
        <taxon>Neopterygii</taxon>
        <taxon>Teleostei</taxon>
        <taxon>Notacanthiformes</taxon>
        <taxon>Halosauridae</taxon>
        <taxon>Aldrovandia</taxon>
    </lineage>
</organism>
<feature type="non-terminal residue" evidence="2">
    <location>
        <position position="74"/>
    </location>
</feature>
<keyword evidence="3" id="KW-1185">Reference proteome</keyword>
<dbReference type="AlphaFoldDB" id="A0AAD7RBU5"/>
<proteinExistence type="predicted"/>
<accession>A0AAD7RBU5</accession>
<evidence type="ECO:0000313" key="3">
    <source>
        <dbReference type="Proteomes" id="UP001221898"/>
    </source>
</evidence>
<evidence type="ECO:0000256" key="1">
    <source>
        <dbReference type="SAM" id="Phobius"/>
    </source>
</evidence>